<dbReference type="GO" id="GO:0005506">
    <property type="term" value="F:iron ion binding"/>
    <property type="evidence" value="ECO:0007669"/>
    <property type="project" value="InterPro"/>
</dbReference>
<feature type="binding site" evidence="15">
    <location>
        <position position="125"/>
    </location>
    <ligand>
        <name>[2Fe-2S] cluster</name>
        <dbReference type="ChEBI" id="CHEBI:190135"/>
        <label>1</label>
    </ligand>
</feature>
<evidence type="ECO:0000313" key="17">
    <source>
        <dbReference type="EMBL" id="VDH96947.1"/>
    </source>
</evidence>
<keyword evidence="10 15" id="KW-0411">Iron-sulfur</keyword>
<evidence type="ECO:0000256" key="14">
    <source>
        <dbReference type="PIRSR" id="PIRSR000127-2"/>
    </source>
</evidence>
<feature type="binding site" evidence="15">
    <location>
        <position position="799"/>
    </location>
    <ligand>
        <name>Mo-molybdopterin</name>
        <dbReference type="ChEBI" id="CHEBI:71302"/>
    </ligand>
    <ligandPart>
        <name>Mo</name>
        <dbReference type="ChEBI" id="CHEBI:28685"/>
    </ligandPart>
</feature>
<evidence type="ECO:0000256" key="9">
    <source>
        <dbReference type="ARBA" id="ARBA00023004"/>
    </source>
</evidence>
<dbReference type="SUPFAM" id="SSF56176">
    <property type="entry name" value="FAD-binding/transporter-associated domain-like"/>
    <property type="match status" value="1"/>
</dbReference>
<evidence type="ECO:0000256" key="5">
    <source>
        <dbReference type="ARBA" id="ARBA00022714"/>
    </source>
</evidence>
<dbReference type="PIRSF" id="PIRSF000127">
    <property type="entry name" value="Xanthine_DH"/>
    <property type="match status" value="1"/>
</dbReference>
<dbReference type="InterPro" id="IPR005107">
    <property type="entry name" value="CO_DH_flav_C"/>
</dbReference>
<dbReference type="InterPro" id="IPR016208">
    <property type="entry name" value="Ald_Oxase/xanthine_DH-like"/>
</dbReference>
<dbReference type="Gene3D" id="3.10.20.30">
    <property type="match status" value="1"/>
</dbReference>
<dbReference type="FunFam" id="3.10.20.30:FF:000012">
    <property type="entry name" value="Xanthine dehydrogenase/oxidase"/>
    <property type="match status" value="1"/>
</dbReference>
<dbReference type="OrthoDB" id="8300278at2759"/>
<dbReference type="PROSITE" id="PS00197">
    <property type="entry name" value="2FE2S_FER_1"/>
    <property type="match status" value="1"/>
</dbReference>
<dbReference type="SMART" id="SM01092">
    <property type="entry name" value="CO_deh_flav_C"/>
    <property type="match status" value="1"/>
</dbReference>
<dbReference type="FunFam" id="3.30.365.10:FF:000001">
    <property type="entry name" value="Xanthine dehydrogenase oxidase"/>
    <property type="match status" value="1"/>
</dbReference>
<feature type="binding site" evidence="15">
    <location>
        <position position="1107"/>
    </location>
    <ligand>
        <name>Mo-molybdopterin</name>
        <dbReference type="ChEBI" id="CHEBI:71302"/>
    </ligand>
    <ligandPart>
        <name>Mo</name>
        <dbReference type="ChEBI" id="CHEBI:28685"/>
    </ligandPart>
</feature>
<dbReference type="SUPFAM" id="SSF55447">
    <property type="entry name" value="CO dehydrogenase flavoprotein C-terminal domain-like"/>
    <property type="match status" value="1"/>
</dbReference>
<dbReference type="InterPro" id="IPR016167">
    <property type="entry name" value="FAD-bd_PCMH_sub1"/>
</dbReference>
<keyword evidence="4" id="KW-0285">Flavoprotein</keyword>
<feature type="binding site" evidence="15">
    <location>
        <position position="95"/>
    </location>
    <ligand>
        <name>[2Fe-2S] cluster</name>
        <dbReference type="ChEBI" id="CHEBI:190135"/>
        <label>1</label>
    </ligand>
</feature>
<dbReference type="SMART" id="SM01008">
    <property type="entry name" value="Ald_Xan_dh_C"/>
    <property type="match status" value="1"/>
</dbReference>
<dbReference type="InterPro" id="IPR036683">
    <property type="entry name" value="CO_DH_flav_C_dom_sf"/>
</dbReference>
<feature type="binding site" evidence="15">
    <location>
        <position position="103"/>
    </location>
    <ligand>
        <name>[2Fe-2S] cluster</name>
        <dbReference type="ChEBI" id="CHEBI:190135"/>
        <label>1</label>
    </ligand>
</feature>
<dbReference type="Gene3D" id="3.30.365.10">
    <property type="entry name" value="Aldehyde oxidase/xanthine dehydrogenase, molybdopterin binding domain"/>
    <property type="match status" value="4"/>
</dbReference>
<feature type="active site" description="Proton acceptor" evidence="13">
    <location>
        <position position="1283"/>
    </location>
</feature>
<keyword evidence="3 15" id="KW-0500">Molybdenum</keyword>
<dbReference type="Pfam" id="PF20256">
    <property type="entry name" value="MoCoBD_2"/>
    <property type="match status" value="1"/>
</dbReference>
<comment type="cofactor">
    <cofactor evidence="15">
        <name>[2Fe-2S] cluster</name>
        <dbReference type="ChEBI" id="CHEBI:190135"/>
    </cofactor>
    <text evidence="15">Binds 2 [2Fe-2S] clusters.</text>
</comment>
<dbReference type="SUPFAM" id="SSF54292">
    <property type="entry name" value="2Fe-2S ferredoxin-like"/>
    <property type="match status" value="1"/>
</dbReference>
<dbReference type="InterPro" id="IPR001041">
    <property type="entry name" value="2Fe-2S_ferredoxin-type"/>
</dbReference>
<dbReference type="EMBL" id="UYJE01000846">
    <property type="protein sequence ID" value="VDH96947.1"/>
    <property type="molecule type" value="Genomic_DNA"/>
</dbReference>
<organism evidence="17 18">
    <name type="scientific">Mytilus galloprovincialis</name>
    <name type="common">Mediterranean mussel</name>
    <dbReference type="NCBI Taxonomy" id="29158"/>
    <lineage>
        <taxon>Eukaryota</taxon>
        <taxon>Metazoa</taxon>
        <taxon>Spiralia</taxon>
        <taxon>Lophotrochozoa</taxon>
        <taxon>Mollusca</taxon>
        <taxon>Bivalvia</taxon>
        <taxon>Autobranchia</taxon>
        <taxon>Pteriomorphia</taxon>
        <taxon>Mytilida</taxon>
        <taxon>Mytiloidea</taxon>
        <taxon>Mytilidae</taxon>
        <taxon>Mytilinae</taxon>
        <taxon>Mytilus</taxon>
    </lineage>
</organism>
<dbReference type="InterPro" id="IPR000674">
    <property type="entry name" value="Ald_Oxase/Xan_DH_a/b"/>
</dbReference>
<feature type="binding site" evidence="15">
    <location>
        <position position="100"/>
    </location>
    <ligand>
        <name>[2Fe-2S] cluster</name>
        <dbReference type="ChEBI" id="CHEBI:190135"/>
        <label>1</label>
    </ligand>
</feature>
<dbReference type="SUPFAM" id="SSF54665">
    <property type="entry name" value="CO dehydrogenase molybdoprotein N-domain-like"/>
    <property type="match status" value="1"/>
</dbReference>
<dbReference type="Pfam" id="PF02738">
    <property type="entry name" value="MoCoBD_1"/>
    <property type="match status" value="1"/>
</dbReference>
<dbReference type="InterPro" id="IPR002888">
    <property type="entry name" value="2Fe-2S-bd"/>
</dbReference>
<gene>
    <name evidence="17" type="ORF">MGAL_10B012979</name>
</gene>
<protein>
    <submittedName>
        <fullName evidence="17">Xanthine dehydrogenase/oxidase</fullName>
        <ecNumber evidence="17">1.17.1.4</ecNumber>
    </submittedName>
</protein>
<dbReference type="Gene3D" id="3.90.1170.50">
    <property type="entry name" value="Aldehyde oxidase/xanthine dehydrogenase, a/b hammerhead"/>
    <property type="match status" value="1"/>
</dbReference>
<feature type="binding site" evidence="15">
    <location>
        <position position="195"/>
    </location>
    <ligand>
        <name>[2Fe-2S] cluster</name>
        <dbReference type="ChEBI" id="CHEBI:190135"/>
        <label>2</label>
    </ligand>
</feature>
<comment type="cofactor">
    <cofactor evidence="12">
        <name>[2Fe-2S] cluster</name>
        <dbReference type="ChEBI" id="CHEBI:190135"/>
    </cofactor>
</comment>
<evidence type="ECO:0000256" key="2">
    <source>
        <dbReference type="ARBA" id="ARBA00006849"/>
    </source>
</evidence>
<dbReference type="Pfam" id="PF00111">
    <property type="entry name" value="Fer2"/>
    <property type="match status" value="1"/>
</dbReference>
<dbReference type="GO" id="GO:0051537">
    <property type="term" value="F:2 iron, 2 sulfur cluster binding"/>
    <property type="evidence" value="ECO:0007669"/>
    <property type="project" value="UniProtKB-KW"/>
</dbReference>
<feature type="binding site" evidence="15">
    <location>
        <position position="197"/>
    </location>
    <ligand>
        <name>[2Fe-2S] cluster</name>
        <dbReference type="ChEBI" id="CHEBI:190135"/>
        <label>2</label>
    </ligand>
</feature>
<evidence type="ECO:0000256" key="1">
    <source>
        <dbReference type="ARBA" id="ARBA00001974"/>
    </source>
</evidence>
<evidence type="ECO:0000256" key="7">
    <source>
        <dbReference type="ARBA" id="ARBA00022827"/>
    </source>
</evidence>
<dbReference type="Gene3D" id="3.30.465.10">
    <property type="match status" value="1"/>
</dbReference>
<dbReference type="Pfam" id="PF00941">
    <property type="entry name" value="FAD_binding_5"/>
    <property type="match status" value="1"/>
</dbReference>
<dbReference type="InterPro" id="IPR012675">
    <property type="entry name" value="Beta-grasp_dom_sf"/>
</dbReference>
<feature type="binding site" evidence="15">
    <location>
        <position position="830"/>
    </location>
    <ligand>
        <name>Mo-molybdopterin</name>
        <dbReference type="ChEBI" id="CHEBI:71302"/>
    </ligand>
    <ligandPart>
        <name>Mo</name>
        <dbReference type="ChEBI" id="CHEBI:28685"/>
    </ligandPart>
</feature>
<dbReference type="InterPro" id="IPR036318">
    <property type="entry name" value="FAD-bd_PCMH-like_sf"/>
</dbReference>
<dbReference type="PANTHER" id="PTHR45444">
    <property type="entry name" value="XANTHINE DEHYDROGENASE"/>
    <property type="match status" value="1"/>
</dbReference>
<keyword evidence="18" id="KW-1185">Reference proteome</keyword>
<proteinExistence type="inferred from homology"/>
<dbReference type="InterPro" id="IPR036884">
    <property type="entry name" value="2Fe-2S-bd_dom_sf"/>
</dbReference>
<sequence>MDSKHLAGLDNCIVCPVCNSRHLFRNDKVKAGVFAANCESCGHFIKFRLKSDINSKITVTINGQQYTVGNEYPPSTKLNTYLRKERISVGTKVMCHEGGCGICLVEAKLYEPMSDTKKSYPINSCLCPLFMCDGWEITTIEGISDIVPKRLAKYNGSQCGFCSPGQVMNMHALLEQNEGNVSMKQVEDAYDDVICRCTGYRPILDAMKSFAQDSQDLKKTTTVDIEELGKTYCHKTGKRCHSDCHPRKGQQLQIVGSDAVWYRPDTFDQLFKILADNSGKKTRMVFGNTGQGIYNQELDMAGFDVLVDIRGIQGLYSVNFDPTVVLGAGLSITQLIDIFTRTQSTPSFGYLANIKEMLMRVAGRSVRSMASWAGNLMLKHLHPEFQSDVYVSLEAANVKLIIANSAGSNTIPISQFLKTDMTNKVIVAMEVPAMTDDYIVRLYKVAQRAENSHSFVNAGVRMKVDTNNKFLVMEKPCIVFSGISKDFIHAVQTETYLAGKSLVDPSVLQGALTTLASEVNPDPNIDAVEPSVAYRKNVAIGYLYSYILDVVGDTAKGIYRSGSIPLIRPLSSGQQSYDTKPLEWPLTEPMIKLEAMDQACFLHFLFFKRIRTTGRADYINDIPIEQGTLYAAFVISTVGNAKLQSMDPSKALSMPGVLKFITAKDIPGQNNCFSSVASEIPSVPEEVLCGGDVMYAGQALAIIVAVDEETANRAAKQVQVTYSDKKPPILSLDDGINKGSFLPDIYPLTKGNAQTAITNSTKQITGSIQFGEQKHFPMETQISYCKPTPEGMDVETSTQWIDNSQRAVALVLGVPQSRINVKVKRIGGAFGFKITRNYIVSAGCAVAAHIMNRPVKLNLEFHTQMKMLGGRLAYRADYTVGCTDQGKLNGIKMTLYADVGYNGNDSTLYSVYGFIDNAYYCENWKINPKTVKTNKPCNTYCRAPGSTPGIFIMESIMEHIAKELQLDPTDVRVLNLYQKGQTTPHNRPLPYCNIRQLTTDLMTSAGVKQRQTSVQAFNQANRWKKKGLSVVPMKFEISYIYIHYNAIVNIYAWDGSISIAHGGVEMGQGINTKVAQVCAFELGVPIDIISVKSTQTTSNANDFVTGGSIGSELCCLAVLNCCTALRSRMAPVKAKMQNPSWKDLTQKCLLDKVDLSARYVTFEPGTLLEEPQYNSYGVTCTEVELDVLTGQYLINRVDMLFDCGESMNPMVDIGQVEGAFTMGLGYCLSENLKFDPQSGELLTNSTWEYKPPMGKDIPIDFRIQLLKNAPNPKGVLRSKAVGEPPLCMSCSALFALKRCIEAARQDIQKDKYFPLNGPTSVDKLCELCLADPSQFVI</sequence>
<evidence type="ECO:0000256" key="12">
    <source>
        <dbReference type="ARBA" id="ARBA00034078"/>
    </source>
</evidence>
<feature type="binding site" evidence="14">
    <location>
        <begin position="371"/>
        <end position="375"/>
    </location>
    <ligand>
        <name>FAD</name>
        <dbReference type="ChEBI" id="CHEBI:57692"/>
    </ligand>
</feature>
<evidence type="ECO:0000256" key="8">
    <source>
        <dbReference type="ARBA" id="ARBA00023002"/>
    </source>
</evidence>
<keyword evidence="5 15" id="KW-0001">2Fe-2S</keyword>
<dbReference type="Gene3D" id="3.30.43.10">
    <property type="entry name" value="Uridine Diphospho-n-acetylenolpyruvylglucosamine Reductase, domain 2"/>
    <property type="match status" value="1"/>
</dbReference>
<dbReference type="Pfam" id="PF03450">
    <property type="entry name" value="CO_deh_flav_C"/>
    <property type="match status" value="1"/>
</dbReference>
<comment type="similarity">
    <text evidence="2">Belongs to the xanthine dehydrogenase family.</text>
</comment>
<dbReference type="Gene3D" id="3.30.390.50">
    <property type="entry name" value="CO dehydrogenase flavoprotein, C-terminal domain"/>
    <property type="match status" value="1"/>
</dbReference>
<dbReference type="InterPro" id="IPR037165">
    <property type="entry name" value="AldOxase/xan_DH_Mopterin-bd_sf"/>
</dbReference>
<reference evidence="17" key="1">
    <citation type="submission" date="2018-11" db="EMBL/GenBank/DDBJ databases">
        <authorList>
            <person name="Alioto T."/>
            <person name="Alioto T."/>
        </authorList>
    </citation>
    <scope>NUCLEOTIDE SEQUENCE</scope>
</reference>
<dbReference type="InterPro" id="IPR002346">
    <property type="entry name" value="Mopterin_DH_FAD-bd"/>
</dbReference>
<feature type="binding site" evidence="14">
    <location>
        <position position="444"/>
    </location>
    <ligand>
        <name>FAD</name>
        <dbReference type="ChEBI" id="CHEBI:57692"/>
    </ligand>
</feature>
<feature type="binding site" evidence="15">
    <location>
        <position position="942"/>
    </location>
    <ligand>
        <name>Mo-molybdopterin</name>
        <dbReference type="ChEBI" id="CHEBI:71302"/>
    </ligand>
    <ligandPart>
        <name>Mo</name>
        <dbReference type="ChEBI" id="CHEBI:28685"/>
    </ligandPart>
</feature>
<feature type="domain" description="FAD-binding PCMH-type" evidence="16">
    <location>
        <begin position="254"/>
        <end position="436"/>
    </location>
</feature>
<evidence type="ECO:0000256" key="3">
    <source>
        <dbReference type="ARBA" id="ARBA00022505"/>
    </source>
</evidence>
<feature type="binding site" evidence="15">
    <location>
        <position position="162"/>
    </location>
    <ligand>
        <name>[2Fe-2S] cluster</name>
        <dbReference type="ChEBI" id="CHEBI:190135"/>
        <label>2</label>
    </ligand>
</feature>
<feature type="binding site" evidence="15">
    <location>
        <position position="159"/>
    </location>
    <ligand>
        <name>[2Fe-2S] cluster</name>
        <dbReference type="ChEBI" id="CHEBI:190135"/>
        <label>2</label>
    </ligand>
</feature>
<dbReference type="Pfam" id="PF01799">
    <property type="entry name" value="Fer2_2"/>
    <property type="match status" value="1"/>
</dbReference>
<dbReference type="GO" id="GO:0004854">
    <property type="term" value="F:xanthine dehydrogenase activity"/>
    <property type="evidence" value="ECO:0007669"/>
    <property type="project" value="UniProtKB-EC"/>
</dbReference>
<accession>A0A8B6BYB2</accession>
<dbReference type="SUPFAM" id="SSF47741">
    <property type="entry name" value="CO dehydrogenase ISP C-domain like"/>
    <property type="match status" value="1"/>
</dbReference>
<evidence type="ECO:0000256" key="15">
    <source>
        <dbReference type="PIRSR" id="PIRSR000127-3"/>
    </source>
</evidence>
<keyword evidence="9 15" id="KW-0408">Iron</keyword>
<comment type="caution">
    <text evidence="17">The sequence shown here is derived from an EMBL/GenBank/DDBJ whole genome shotgun (WGS) entry which is preliminary data.</text>
</comment>
<evidence type="ECO:0000256" key="4">
    <source>
        <dbReference type="ARBA" id="ARBA00022630"/>
    </source>
</evidence>
<evidence type="ECO:0000256" key="10">
    <source>
        <dbReference type="ARBA" id="ARBA00023014"/>
    </source>
</evidence>
<keyword evidence="6 15" id="KW-0479">Metal-binding</keyword>
<comment type="cofactor">
    <cofactor evidence="1 14">
        <name>FAD</name>
        <dbReference type="ChEBI" id="CHEBI:57692"/>
    </cofactor>
</comment>
<dbReference type="PANTHER" id="PTHR45444:SF3">
    <property type="entry name" value="XANTHINE DEHYDROGENASE"/>
    <property type="match status" value="1"/>
</dbReference>
<dbReference type="InterPro" id="IPR036010">
    <property type="entry name" value="2Fe-2S_ferredoxin-like_sf"/>
</dbReference>
<dbReference type="InterPro" id="IPR016166">
    <property type="entry name" value="FAD-bd_PCMH"/>
</dbReference>
<dbReference type="SUPFAM" id="SSF56003">
    <property type="entry name" value="Molybdenum cofactor-binding domain"/>
    <property type="match status" value="1"/>
</dbReference>
<dbReference type="EC" id="1.17.1.4" evidence="17"/>
<dbReference type="GO" id="GO:0071949">
    <property type="term" value="F:FAD binding"/>
    <property type="evidence" value="ECO:0007669"/>
    <property type="project" value="InterPro"/>
</dbReference>
<dbReference type="PROSITE" id="PS51387">
    <property type="entry name" value="FAD_PCMH"/>
    <property type="match status" value="1"/>
</dbReference>
<keyword evidence="7 14" id="KW-0274">FAD</keyword>
<evidence type="ECO:0000259" key="16">
    <source>
        <dbReference type="PROSITE" id="PS51387"/>
    </source>
</evidence>
<evidence type="ECO:0000256" key="13">
    <source>
        <dbReference type="PIRSR" id="PIRSR000127-1"/>
    </source>
</evidence>
<comment type="cofactor">
    <cofactor evidence="15">
        <name>Mo-molybdopterin</name>
        <dbReference type="ChEBI" id="CHEBI:71302"/>
    </cofactor>
    <text evidence="15">Binds 1 Mo-molybdopterin (Mo-MPT) cofactor per subunit.</text>
</comment>
<evidence type="ECO:0000256" key="6">
    <source>
        <dbReference type="ARBA" id="ARBA00022723"/>
    </source>
</evidence>
<dbReference type="Gene3D" id="1.10.150.120">
    <property type="entry name" value="[2Fe-2S]-binding domain"/>
    <property type="match status" value="1"/>
</dbReference>
<dbReference type="InterPro" id="IPR006058">
    <property type="entry name" value="2Fe2S_fd_BS"/>
</dbReference>
<keyword evidence="8 17" id="KW-0560">Oxidoreductase</keyword>
<evidence type="ECO:0000256" key="11">
    <source>
        <dbReference type="ARBA" id="ARBA00023027"/>
    </source>
</evidence>
<dbReference type="InterPro" id="IPR016169">
    <property type="entry name" value="FAD-bd_PCMH_sub2"/>
</dbReference>
<dbReference type="Pfam" id="PF01315">
    <property type="entry name" value="Ald_Xan_dh_C"/>
    <property type="match status" value="1"/>
</dbReference>
<dbReference type="Proteomes" id="UP000596742">
    <property type="component" value="Unassembled WGS sequence"/>
</dbReference>
<dbReference type="FunFam" id="3.30.365.10:FF:000008">
    <property type="entry name" value="Aldehyde oxidase1"/>
    <property type="match status" value="1"/>
</dbReference>
<keyword evidence="11" id="KW-0520">NAD</keyword>
<dbReference type="InterPro" id="IPR008274">
    <property type="entry name" value="AldOxase/xan_DH_MoCoBD1"/>
</dbReference>
<evidence type="ECO:0000313" key="18">
    <source>
        <dbReference type="Proteomes" id="UP000596742"/>
    </source>
</evidence>
<dbReference type="InterPro" id="IPR036856">
    <property type="entry name" value="Ald_Oxase/Xan_DH_a/b_sf"/>
</dbReference>
<dbReference type="InterPro" id="IPR046867">
    <property type="entry name" value="AldOxase/xan_DH_MoCoBD2"/>
</dbReference>
<name>A0A8B6BYB2_MYTGA</name>